<comment type="catalytic activity">
    <reaction evidence="7">
        <text>a lipid X + a UDP-2-N,3-O-bis[(3R)-3-hydroxyacyl]-alpha-D-glucosamine = a lipid A disaccharide + UDP + H(+)</text>
        <dbReference type="Rhea" id="RHEA:67828"/>
        <dbReference type="ChEBI" id="CHEBI:15378"/>
        <dbReference type="ChEBI" id="CHEBI:58223"/>
        <dbReference type="ChEBI" id="CHEBI:137748"/>
        <dbReference type="ChEBI" id="CHEBI:176338"/>
        <dbReference type="ChEBI" id="CHEBI:176343"/>
        <dbReference type="EC" id="2.4.1.182"/>
    </reaction>
</comment>
<proteinExistence type="predicted"/>
<protein>
    <recommendedName>
        <fullName evidence="1">lipid-A-disaccharide synthase</fullName>
        <ecNumber evidence="1">2.4.1.182</ecNumber>
    </recommendedName>
</protein>
<dbReference type="GO" id="GO:0009245">
    <property type="term" value="P:lipid A biosynthetic process"/>
    <property type="evidence" value="ECO:0007669"/>
    <property type="project" value="UniProtKB-KW"/>
</dbReference>
<evidence type="ECO:0000256" key="2">
    <source>
        <dbReference type="ARBA" id="ARBA00022516"/>
    </source>
</evidence>
<dbReference type="InterPro" id="IPR003835">
    <property type="entry name" value="Glyco_trans_19"/>
</dbReference>
<evidence type="ECO:0000256" key="7">
    <source>
        <dbReference type="ARBA" id="ARBA00048975"/>
    </source>
</evidence>
<dbReference type="GO" id="GO:0016020">
    <property type="term" value="C:membrane"/>
    <property type="evidence" value="ECO:0007669"/>
    <property type="project" value="GOC"/>
</dbReference>
<keyword evidence="3" id="KW-0441">Lipid A biosynthesis</keyword>
<dbReference type="GO" id="GO:0005543">
    <property type="term" value="F:phospholipid binding"/>
    <property type="evidence" value="ECO:0007669"/>
    <property type="project" value="TreeGrafter"/>
</dbReference>
<evidence type="ECO:0000256" key="6">
    <source>
        <dbReference type="ARBA" id="ARBA00023098"/>
    </source>
</evidence>
<evidence type="ECO:0000313" key="8">
    <source>
        <dbReference type="EMBL" id="EQD34080.1"/>
    </source>
</evidence>
<gene>
    <name evidence="8" type="ORF">B1A_18867</name>
</gene>
<evidence type="ECO:0000256" key="1">
    <source>
        <dbReference type="ARBA" id="ARBA00012687"/>
    </source>
</evidence>
<evidence type="ECO:0000256" key="3">
    <source>
        <dbReference type="ARBA" id="ARBA00022556"/>
    </source>
</evidence>
<dbReference type="PANTHER" id="PTHR30372">
    <property type="entry name" value="LIPID-A-DISACCHARIDE SYNTHASE"/>
    <property type="match status" value="1"/>
</dbReference>
<dbReference type="AlphaFoldDB" id="T0ZW23"/>
<comment type="caution">
    <text evidence="8">The sequence shown here is derived from an EMBL/GenBank/DDBJ whole genome shotgun (WGS) entry which is preliminary data.</text>
</comment>
<reference evidence="8" key="1">
    <citation type="submission" date="2013-08" db="EMBL/GenBank/DDBJ databases">
        <authorList>
            <person name="Mendez C."/>
            <person name="Richter M."/>
            <person name="Ferrer M."/>
            <person name="Sanchez J."/>
        </authorList>
    </citation>
    <scope>NUCLEOTIDE SEQUENCE</scope>
</reference>
<dbReference type="PANTHER" id="PTHR30372:SF4">
    <property type="entry name" value="LIPID-A-DISACCHARIDE SYNTHASE, MITOCHONDRIAL-RELATED"/>
    <property type="match status" value="1"/>
</dbReference>
<evidence type="ECO:0000256" key="5">
    <source>
        <dbReference type="ARBA" id="ARBA00022679"/>
    </source>
</evidence>
<evidence type="ECO:0000256" key="4">
    <source>
        <dbReference type="ARBA" id="ARBA00022676"/>
    </source>
</evidence>
<keyword evidence="6" id="KW-0443">Lipid metabolism</keyword>
<accession>T0ZW23</accession>
<dbReference type="GO" id="GO:0008915">
    <property type="term" value="F:lipid-A-disaccharide synthase activity"/>
    <property type="evidence" value="ECO:0007669"/>
    <property type="project" value="UniProtKB-EC"/>
</dbReference>
<dbReference type="EC" id="2.4.1.182" evidence="1"/>
<keyword evidence="2" id="KW-0444">Lipid biosynthesis</keyword>
<dbReference type="EMBL" id="AUZX01013918">
    <property type="protein sequence ID" value="EQD34080.1"/>
    <property type="molecule type" value="Genomic_DNA"/>
</dbReference>
<name>T0ZW23_9ZZZZ</name>
<reference evidence="8" key="2">
    <citation type="journal article" date="2014" name="ISME J.">
        <title>Microbial stratification in low pH oxic and suboxic macroscopic growths along an acid mine drainage.</title>
        <authorList>
            <person name="Mendez-Garcia C."/>
            <person name="Mesa V."/>
            <person name="Sprenger R.R."/>
            <person name="Richter M."/>
            <person name="Diez M.S."/>
            <person name="Solano J."/>
            <person name="Bargiela R."/>
            <person name="Golyshina O.V."/>
            <person name="Manteca A."/>
            <person name="Ramos J.L."/>
            <person name="Gallego J.R."/>
            <person name="Llorente I."/>
            <person name="Martins Dos Santos V.A."/>
            <person name="Jensen O.N."/>
            <person name="Pelaez A.I."/>
            <person name="Sanchez J."/>
            <person name="Ferrer M."/>
        </authorList>
    </citation>
    <scope>NUCLEOTIDE SEQUENCE</scope>
</reference>
<organism evidence="8">
    <name type="scientific">mine drainage metagenome</name>
    <dbReference type="NCBI Taxonomy" id="410659"/>
    <lineage>
        <taxon>unclassified sequences</taxon>
        <taxon>metagenomes</taxon>
        <taxon>ecological metagenomes</taxon>
    </lineage>
</organism>
<dbReference type="Pfam" id="PF02684">
    <property type="entry name" value="LpxB"/>
    <property type="match status" value="1"/>
</dbReference>
<keyword evidence="5" id="KW-0808">Transferase</keyword>
<sequence length="107" mass="11855">MLSRRVMVVAYRLGAVTTYALRRLRLVTVPYFSQPNLLLGRAFVPEFFQQQVSGAALGAALLERLEDTAYRRTLSVEFDRVHRELRRGGAGRAADAIFASGGARRAG</sequence>
<keyword evidence="4" id="KW-0328">Glycosyltransferase</keyword>